<gene>
    <name evidence="1" type="ORF">F6J89_19580</name>
</gene>
<sequence length="150" mass="17151">MSHQQLPPQLPAPCIIDSGTIINKQDMERLLTSLGHVRYIHTIDGKLKNEGEGRMLEVFADPHRATIIANRSIYLNVQSFDYLQLNQSPEQQTCFDLIQDNRQLRLIPLSNPLQEQCTEQINVEALEAMVTQVLHAKWDVQIDDDGECPF</sequence>
<proteinExistence type="predicted"/>
<comment type="caution">
    <text evidence="1">The sequence shown here is derived from an EMBL/GenBank/DDBJ whole genome shotgun (WGS) entry which is preliminary data.</text>
</comment>
<dbReference type="EMBL" id="JAAHFQ010000423">
    <property type="protein sequence ID" value="NER29754.1"/>
    <property type="molecule type" value="Genomic_DNA"/>
</dbReference>
<accession>A0A6B3NIB0</accession>
<reference evidence="1" key="1">
    <citation type="submission" date="2019-11" db="EMBL/GenBank/DDBJ databases">
        <title>Genomic insights into an expanded diversity of filamentous marine cyanobacteria reveals the extraordinary biosynthetic potential of Moorea and Okeania.</title>
        <authorList>
            <person name="Ferreira Leao T."/>
            <person name="Wang M."/>
            <person name="Moss N."/>
            <person name="Da Silva R."/>
            <person name="Sanders J."/>
            <person name="Nurk S."/>
            <person name="Gurevich A."/>
            <person name="Humphrey G."/>
            <person name="Reher R."/>
            <person name="Zhu Q."/>
            <person name="Belda-Ferre P."/>
            <person name="Glukhov E."/>
            <person name="Rex R."/>
            <person name="Dorrestein P.C."/>
            <person name="Knight R."/>
            <person name="Pevzner P."/>
            <person name="Gerwick W.H."/>
            <person name="Gerwick L."/>
        </authorList>
    </citation>
    <scope>NUCLEOTIDE SEQUENCE</scope>
    <source>
        <strain evidence="1">SIO1C4</strain>
    </source>
</reference>
<name>A0A6B3NIB0_9CYAN</name>
<organism evidence="1">
    <name type="scientific">Symploca sp. SIO1C4</name>
    <dbReference type="NCBI Taxonomy" id="2607765"/>
    <lineage>
        <taxon>Bacteria</taxon>
        <taxon>Bacillati</taxon>
        <taxon>Cyanobacteriota</taxon>
        <taxon>Cyanophyceae</taxon>
        <taxon>Coleofasciculales</taxon>
        <taxon>Coleofasciculaceae</taxon>
        <taxon>Symploca</taxon>
    </lineage>
</organism>
<evidence type="ECO:0000313" key="1">
    <source>
        <dbReference type="EMBL" id="NER29754.1"/>
    </source>
</evidence>
<dbReference type="AlphaFoldDB" id="A0A6B3NIB0"/>
<protein>
    <submittedName>
        <fullName evidence="1">Uncharacterized protein</fullName>
    </submittedName>
</protein>